<dbReference type="InterPro" id="IPR001789">
    <property type="entry name" value="Sig_transdc_resp-reg_receiver"/>
</dbReference>
<gene>
    <name evidence="6" type="ORF">P154DRAFT_497001</name>
</gene>
<dbReference type="InterPro" id="IPR003594">
    <property type="entry name" value="HATPase_dom"/>
</dbReference>
<feature type="compositionally biased region" description="Polar residues" evidence="3">
    <location>
        <begin position="361"/>
        <end position="371"/>
    </location>
</feature>
<dbReference type="Proteomes" id="UP000799779">
    <property type="component" value="Unassembled WGS sequence"/>
</dbReference>
<dbReference type="Gene3D" id="1.10.287.130">
    <property type="match status" value="1"/>
</dbReference>
<accession>A0A6A5W937</accession>
<dbReference type="InterPro" id="IPR029016">
    <property type="entry name" value="GAF-like_dom_sf"/>
</dbReference>
<sequence>MDTHQPAAPHEFAIPSARADVEDRAKEREFYRYYHQSRRLKGCSGTSTPQSSRSSAQPNDVFSITPSIAVASDDKALTAFAQLGAFRLNTRRCIISFFDRKNCYILAEATQTLSLQTGLATAADDRLQWGTTVFPKEASICYYTVNMPLIKALTAINDLPVLVVPDLSADPRFNKYPSVSGLPFSRFYAGVPIASPSGHRIGTYCVIDDKPRARGVSEDELAFLKDMAWTVMRHLEMSRAMDEHRRGEIMVSSLGSFAEGKPGLEEQWQENTRDYETNLDAVPESMMEPRQRRKSMSSRTKTSELTELKKLDASDHSTPTIQSAGSASPFGGIVSSVDHTPASSTAADDQPSEATPRPGLSTENSLSSNQPAPEIKATFTRAANMIVQATEADGVVFFDAKVSTFGALVDDDFLEGLQLESSGRDKLCAVLGTALGKSARDLLAPEVHFSMFEGVLRHLLRTYPHGQIFNFDQEVASATQSTTDLHSPPSTPKLESVSFHSLRRPDATRSQDDEHFLRDVFPKAQSIVLYPLWDPRRNRWFAGAIIWSSDPMRVFTSEQELSYLAAFSNSAMAEVARIDTKLADAAKGDFISSISHELRSPLHGILGSCELLKDTQLDTFQTSMAQTVETCGKTLLETINHVLDFAKINNLTRGGSRRARSQSQVPSQQVINPGKGHLNDIMTLISDVDLAVLAGEVLDTVFAGYNFQRSATQTFDAHHTNVERPDVAVILDINKSDSYVFRTQPGAWRRVLMNLFGNALKYTPAGYIKVKLQLTPGVGNFGDCSELRLTIVDSGIGMGEDYVNNRLFHSFAQENPLSQGTGLGLSIVKQIIESLGGDIDVRSEKGLGTKFTVRCPLKLSTLSPVVCSSLPERQVLSITQKTAGMTVSFIGFEKEAEYFPIKKSLKNKTASFLAVKALEHLCADWFGMKVHKQGTTNDQGPDLYMATESGAQWLRTEHIKDTRKPSTVPVIVVCQGAASAHSTAAITTNPGQTIECIAQPCGPHKLAKALTSCLERHAKRLDDKSTETDSALSSVERLSLQENLSPVNPKTFDHLIASSRPNLAMHALSAPAIPSASPQNVGTTSHNSLNCLAVDDNPINLRLLRTFINKLRHRHDLAVDGLQTVNVFKAASISPDPATHFDVVLMDINMPIMDGLEATRQIRAYEREKGIKPTTIIALTGLASLEAQQEAHVSGVNLFLIKPVRLAELEVVLKGVVTGMEKMEETSAAAVDSVREEERSKRDERSTVA</sequence>
<evidence type="ECO:0000313" key="7">
    <source>
        <dbReference type="Proteomes" id="UP000799779"/>
    </source>
</evidence>
<dbReference type="SMART" id="SM00448">
    <property type="entry name" value="REC"/>
    <property type="match status" value="1"/>
</dbReference>
<dbReference type="SMART" id="SM00387">
    <property type="entry name" value="HATPase_c"/>
    <property type="match status" value="1"/>
</dbReference>
<dbReference type="SUPFAM" id="SSF55781">
    <property type="entry name" value="GAF domain-like"/>
    <property type="match status" value="1"/>
</dbReference>
<dbReference type="InterPro" id="IPR005467">
    <property type="entry name" value="His_kinase_dom"/>
</dbReference>
<dbReference type="InterPro" id="IPR003661">
    <property type="entry name" value="HisK_dim/P_dom"/>
</dbReference>
<feature type="compositionally biased region" description="Polar residues" evidence="3">
    <location>
        <begin position="316"/>
        <end position="326"/>
    </location>
</feature>
<dbReference type="InterPro" id="IPR050956">
    <property type="entry name" value="2C_system_His_kinase"/>
</dbReference>
<feature type="compositionally biased region" description="Basic and acidic residues" evidence="3">
    <location>
        <begin position="301"/>
        <end position="315"/>
    </location>
</feature>
<feature type="compositionally biased region" description="Basic and acidic residues" evidence="3">
    <location>
        <begin position="1233"/>
        <end position="1249"/>
    </location>
</feature>
<organism evidence="6 7">
    <name type="scientific">Amniculicola lignicola CBS 123094</name>
    <dbReference type="NCBI Taxonomy" id="1392246"/>
    <lineage>
        <taxon>Eukaryota</taxon>
        <taxon>Fungi</taxon>
        <taxon>Dikarya</taxon>
        <taxon>Ascomycota</taxon>
        <taxon>Pezizomycotina</taxon>
        <taxon>Dothideomycetes</taxon>
        <taxon>Pleosporomycetidae</taxon>
        <taxon>Pleosporales</taxon>
        <taxon>Amniculicolaceae</taxon>
        <taxon>Amniculicola</taxon>
    </lineage>
</organism>
<dbReference type="InterPro" id="IPR036097">
    <property type="entry name" value="HisK_dim/P_sf"/>
</dbReference>
<feature type="compositionally biased region" description="Polar residues" evidence="3">
    <location>
        <begin position="337"/>
        <end position="347"/>
    </location>
</feature>
<dbReference type="SUPFAM" id="SSF47384">
    <property type="entry name" value="Homodimeric domain of signal transducing histidine kinase"/>
    <property type="match status" value="1"/>
</dbReference>
<feature type="domain" description="Response regulatory" evidence="5">
    <location>
        <begin position="1090"/>
        <end position="1217"/>
    </location>
</feature>
<evidence type="ECO:0000259" key="5">
    <source>
        <dbReference type="PROSITE" id="PS50110"/>
    </source>
</evidence>
<feature type="region of interest" description="Disordered" evidence="3">
    <location>
        <begin position="40"/>
        <end position="59"/>
    </location>
</feature>
<feature type="region of interest" description="Disordered" evidence="3">
    <location>
        <begin position="480"/>
        <end position="502"/>
    </location>
</feature>
<dbReference type="PROSITE" id="PS50109">
    <property type="entry name" value="HIS_KIN"/>
    <property type="match status" value="1"/>
</dbReference>
<dbReference type="OrthoDB" id="303614at2759"/>
<keyword evidence="7" id="KW-1185">Reference proteome</keyword>
<feature type="compositionally biased region" description="Low complexity" evidence="3">
    <location>
        <begin position="44"/>
        <end position="58"/>
    </location>
</feature>
<dbReference type="CDD" id="cd17546">
    <property type="entry name" value="REC_hyHK_CKI1_RcsC-like"/>
    <property type="match status" value="1"/>
</dbReference>
<feature type="domain" description="Histidine kinase" evidence="4">
    <location>
        <begin position="593"/>
        <end position="859"/>
    </location>
</feature>
<dbReference type="InterPro" id="IPR004358">
    <property type="entry name" value="Sig_transdc_His_kin-like_C"/>
</dbReference>
<dbReference type="Pfam" id="PF02518">
    <property type="entry name" value="HATPase_c"/>
    <property type="match status" value="1"/>
</dbReference>
<reference evidence="6" key="1">
    <citation type="journal article" date="2020" name="Stud. Mycol.">
        <title>101 Dothideomycetes genomes: a test case for predicting lifestyles and emergence of pathogens.</title>
        <authorList>
            <person name="Haridas S."/>
            <person name="Albert R."/>
            <person name="Binder M."/>
            <person name="Bloem J."/>
            <person name="Labutti K."/>
            <person name="Salamov A."/>
            <person name="Andreopoulos B."/>
            <person name="Baker S."/>
            <person name="Barry K."/>
            <person name="Bills G."/>
            <person name="Bluhm B."/>
            <person name="Cannon C."/>
            <person name="Castanera R."/>
            <person name="Culley D."/>
            <person name="Daum C."/>
            <person name="Ezra D."/>
            <person name="Gonzalez J."/>
            <person name="Henrissat B."/>
            <person name="Kuo A."/>
            <person name="Liang C."/>
            <person name="Lipzen A."/>
            <person name="Lutzoni F."/>
            <person name="Magnuson J."/>
            <person name="Mondo S."/>
            <person name="Nolan M."/>
            <person name="Ohm R."/>
            <person name="Pangilinan J."/>
            <person name="Park H.-J."/>
            <person name="Ramirez L."/>
            <person name="Alfaro M."/>
            <person name="Sun H."/>
            <person name="Tritt A."/>
            <person name="Yoshinaga Y."/>
            <person name="Zwiers L.-H."/>
            <person name="Turgeon B."/>
            <person name="Goodwin S."/>
            <person name="Spatafora J."/>
            <person name="Crous P."/>
            <person name="Grigoriev I."/>
        </authorList>
    </citation>
    <scope>NUCLEOTIDE SEQUENCE</scope>
    <source>
        <strain evidence="6">CBS 123094</strain>
    </source>
</reference>
<feature type="modified residue" description="4-aspartylphosphate" evidence="2">
    <location>
        <position position="1147"/>
    </location>
</feature>
<dbReference type="GO" id="GO:0000155">
    <property type="term" value="F:phosphorelay sensor kinase activity"/>
    <property type="evidence" value="ECO:0007669"/>
    <property type="project" value="InterPro"/>
</dbReference>
<evidence type="ECO:0000256" key="1">
    <source>
        <dbReference type="ARBA" id="ARBA00022553"/>
    </source>
</evidence>
<dbReference type="SMART" id="SM00388">
    <property type="entry name" value="HisKA"/>
    <property type="match status" value="1"/>
</dbReference>
<dbReference type="Gene3D" id="3.30.450.40">
    <property type="match status" value="1"/>
</dbReference>
<keyword evidence="6" id="KW-0418">Kinase</keyword>
<keyword evidence="6" id="KW-0808">Transferase</keyword>
<dbReference type="PRINTS" id="PR00344">
    <property type="entry name" value="BCTRLSENSOR"/>
</dbReference>
<evidence type="ECO:0000259" key="4">
    <source>
        <dbReference type="PROSITE" id="PS50109"/>
    </source>
</evidence>
<dbReference type="Gene3D" id="3.30.565.10">
    <property type="entry name" value="Histidine kinase-like ATPase, C-terminal domain"/>
    <property type="match status" value="1"/>
</dbReference>
<proteinExistence type="predicted"/>
<dbReference type="SUPFAM" id="SSF52172">
    <property type="entry name" value="CheY-like"/>
    <property type="match status" value="1"/>
</dbReference>
<dbReference type="PROSITE" id="PS50110">
    <property type="entry name" value="RESPONSE_REGULATORY"/>
    <property type="match status" value="1"/>
</dbReference>
<dbReference type="FunFam" id="1.10.287.130:FF:000023">
    <property type="entry name" value="Sensor histidine kinase/response regulator, putative"/>
    <property type="match status" value="1"/>
</dbReference>
<dbReference type="FunFam" id="3.30.450.40:FF:000083">
    <property type="entry name" value="Sensor histidine kinase/response regulator, putative (AFU_orthologue AFUA_4G00660)"/>
    <property type="match status" value="1"/>
</dbReference>
<dbReference type="InterPro" id="IPR011006">
    <property type="entry name" value="CheY-like_superfamily"/>
</dbReference>
<dbReference type="EMBL" id="ML977614">
    <property type="protein sequence ID" value="KAF1997364.1"/>
    <property type="molecule type" value="Genomic_DNA"/>
</dbReference>
<evidence type="ECO:0000256" key="2">
    <source>
        <dbReference type="PROSITE-ProRule" id="PRU00169"/>
    </source>
</evidence>
<feature type="region of interest" description="Disordered" evidence="3">
    <location>
        <begin position="279"/>
        <end position="372"/>
    </location>
</feature>
<keyword evidence="1 2" id="KW-0597">Phosphoprotein</keyword>
<evidence type="ECO:0000256" key="3">
    <source>
        <dbReference type="SAM" id="MobiDB-lite"/>
    </source>
</evidence>
<name>A0A6A5W937_9PLEO</name>
<evidence type="ECO:0000313" key="6">
    <source>
        <dbReference type="EMBL" id="KAF1997364.1"/>
    </source>
</evidence>
<dbReference type="PANTHER" id="PTHR43719:SF11">
    <property type="entry name" value="HISTIDINE KINASE_RESPONSE REGULATOR, PUTATIVE-RELATED"/>
    <property type="match status" value="1"/>
</dbReference>
<dbReference type="AlphaFoldDB" id="A0A6A5W937"/>
<feature type="region of interest" description="Disordered" evidence="3">
    <location>
        <begin position="1225"/>
        <end position="1249"/>
    </location>
</feature>
<dbReference type="CDD" id="cd00082">
    <property type="entry name" value="HisKA"/>
    <property type="match status" value="1"/>
</dbReference>
<dbReference type="Pfam" id="PF00512">
    <property type="entry name" value="HisKA"/>
    <property type="match status" value="1"/>
</dbReference>
<dbReference type="Gene3D" id="3.40.50.2300">
    <property type="match status" value="1"/>
</dbReference>
<dbReference type="SUPFAM" id="SSF55874">
    <property type="entry name" value="ATPase domain of HSP90 chaperone/DNA topoisomerase II/histidine kinase"/>
    <property type="match status" value="1"/>
</dbReference>
<dbReference type="PANTHER" id="PTHR43719">
    <property type="entry name" value="TWO-COMPONENT HISTIDINE KINASE"/>
    <property type="match status" value="1"/>
</dbReference>
<dbReference type="InterPro" id="IPR036890">
    <property type="entry name" value="HATPase_C_sf"/>
</dbReference>
<protein>
    <submittedName>
        <fullName evidence="6">Sensor histidine kinase-like protein/response regulator</fullName>
    </submittedName>
</protein>
<dbReference type="Pfam" id="PF00072">
    <property type="entry name" value="Response_reg"/>
    <property type="match status" value="1"/>
</dbReference>